<gene>
    <name evidence="1" type="ORF">PVP01_0001140</name>
</gene>
<organism evidence="1">
    <name type="scientific">Plasmodium vivax</name>
    <name type="common">malaria parasite P. vivax</name>
    <dbReference type="NCBI Taxonomy" id="5855"/>
    <lineage>
        <taxon>Eukaryota</taxon>
        <taxon>Sar</taxon>
        <taxon>Alveolata</taxon>
        <taxon>Apicomplexa</taxon>
        <taxon>Aconoidasida</taxon>
        <taxon>Haemosporida</taxon>
        <taxon>Plasmodiidae</taxon>
        <taxon>Plasmodium</taxon>
        <taxon>Plasmodium (Plasmodium)</taxon>
    </lineage>
</organism>
<evidence type="ECO:0000313" key="1">
    <source>
        <dbReference type="EMBL" id="VUZ99399.1"/>
    </source>
</evidence>
<dbReference type="VEuPathDB" id="PlasmoDB:PVP01_0001140"/>
<dbReference type="VEuPathDB" id="PlasmoDB:PVPAM_000027800"/>
<dbReference type="EMBL" id="FLZR02000002">
    <property type="protein sequence ID" value="VUZ99399.1"/>
    <property type="molecule type" value="Genomic_DNA"/>
</dbReference>
<protein>
    <submittedName>
        <fullName evidence="1">VIR protein</fullName>
    </submittedName>
</protein>
<name>A0A565A630_PLAVI</name>
<reference evidence="1" key="1">
    <citation type="submission" date="2016-07" db="EMBL/GenBank/DDBJ databases">
        <authorList>
            <consortium name="Pathogen Informatics"/>
        </authorList>
    </citation>
    <scope>NUCLEOTIDE SEQUENCE</scope>
</reference>
<sequence>MDIEYFIEQYPFLTDMTSAYKEFNRTVNEDERYLLSSYLNKLQNVAEYKVKHKDIYENIMRNFWLFRNKYQQKSNIYCTYLFQWLDIIKKKHVVSDYMIGIIYGVYTQNFVTPGEKNHCPYFSYDAICKEPINIIKLKNFYDNINIIESTLRNSNSLISSAGHRYVCECVDIYISTKQEYCSLEEDKNGKNKSICDILDTFESTYNNFLFNKEGINDKIPSLDAAGNVNYPRCSAENQEIRLKEEPKEELMSGAGARTVTEPESSFIPTDESGSSTPFSKTSAVSTLAGIPFFLALIYKFTPVGTLFRSKNKKSINAFNSLDEEIEKELFYLRPQNADINTIQATYNVAYGSVGN</sequence>
<dbReference type="Proteomes" id="UP000220605">
    <property type="component" value="Unassembled WGS sequence"/>
</dbReference>
<dbReference type="OrthoDB" id="389330at2759"/>
<proteinExistence type="predicted"/>
<accession>A0A565A630</accession>
<dbReference type="AlphaFoldDB" id="A0A565A630"/>
<dbReference type="VEuPathDB" id="PlasmoDB:PVW1_100025200"/>